<sequence>MPDIPGLTWSIAPCNAARMPIVLMHLVNRITRRSWRAPALVLLAAFLLGWLLIAVFEEPGAEIRRPYDYVWYFLVSGTTTGYGDLSPETVGGRIGGVIIIVAGLTAGLMMFAELTLWMGRGRAMQANGRAHLHVRRHIVMVGYDREGLRAIIDQLRADREFTKTPVVTIFWPGELAGENPDPDLYDVVAFDESAYARACLEHARTIVVVGRTDDETVRVMLAVEAYLRRAGDPPVHLLAGLHDGGRRAEITEALRLVGENIEPVDIDDPAVTAAAIRNPGIAAIYHNLASTLDSDGTLYRVDVPKDVGERPRIDVAVFLLRRGSTLLAVGESDHPTARFRLVAEPDEKIRGGQSLAVVASSRPQIPWQEL</sequence>
<evidence type="ECO:0000259" key="2">
    <source>
        <dbReference type="Pfam" id="PF07885"/>
    </source>
</evidence>
<dbReference type="OrthoDB" id="9799090at2"/>
<dbReference type="PANTHER" id="PTHR43833">
    <property type="entry name" value="POTASSIUM CHANNEL PROTEIN 2-RELATED-RELATED"/>
    <property type="match status" value="1"/>
</dbReference>
<comment type="caution">
    <text evidence="3">The sequence shown here is derived from an EMBL/GenBank/DDBJ whole genome shotgun (WGS) entry which is preliminary data.</text>
</comment>
<dbReference type="SUPFAM" id="SSF81324">
    <property type="entry name" value="Voltage-gated potassium channels"/>
    <property type="match status" value="1"/>
</dbReference>
<keyword evidence="4" id="KW-1185">Reference proteome</keyword>
<feature type="transmembrane region" description="Helical" evidence="1">
    <location>
        <begin position="39"/>
        <end position="56"/>
    </location>
</feature>
<proteinExistence type="predicted"/>
<feature type="transmembrane region" description="Helical" evidence="1">
    <location>
        <begin position="6"/>
        <end position="27"/>
    </location>
</feature>
<dbReference type="Gene3D" id="3.40.50.720">
    <property type="entry name" value="NAD(P)-binding Rossmann-like Domain"/>
    <property type="match status" value="1"/>
</dbReference>
<keyword evidence="1" id="KW-0812">Transmembrane</keyword>
<name>A0A4R5BW55_9ACTN</name>
<dbReference type="EMBL" id="SMKY01000008">
    <property type="protein sequence ID" value="TDD90435.1"/>
    <property type="molecule type" value="Genomic_DNA"/>
</dbReference>
<reference evidence="3 4" key="1">
    <citation type="submission" date="2019-03" db="EMBL/GenBank/DDBJ databases">
        <title>Draft genome sequences of novel Actinobacteria.</title>
        <authorList>
            <person name="Sahin N."/>
            <person name="Ay H."/>
            <person name="Saygin H."/>
        </authorList>
    </citation>
    <scope>NUCLEOTIDE SEQUENCE [LARGE SCALE GENOMIC DNA]</scope>
    <source>
        <strain evidence="3 4">DSM 45941</strain>
    </source>
</reference>
<feature type="transmembrane region" description="Helical" evidence="1">
    <location>
        <begin position="94"/>
        <end position="119"/>
    </location>
</feature>
<evidence type="ECO:0000313" key="3">
    <source>
        <dbReference type="EMBL" id="TDD90435.1"/>
    </source>
</evidence>
<dbReference type="Pfam" id="PF07885">
    <property type="entry name" value="Ion_trans_2"/>
    <property type="match status" value="1"/>
</dbReference>
<keyword evidence="1" id="KW-1133">Transmembrane helix</keyword>
<evidence type="ECO:0000313" key="4">
    <source>
        <dbReference type="Proteomes" id="UP000295578"/>
    </source>
</evidence>
<dbReference type="InterPro" id="IPR013099">
    <property type="entry name" value="K_chnl_dom"/>
</dbReference>
<organism evidence="3 4">
    <name type="scientific">Actinomadura darangshiensis</name>
    <dbReference type="NCBI Taxonomy" id="705336"/>
    <lineage>
        <taxon>Bacteria</taxon>
        <taxon>Bacillati</taxon>
        <taxon>Actinomycetota</taxon>
        <taxon>Actinomycetes</taxon>
        <taxon>Streptosporangiales</taxon>
        <taxon>Thermomonosporaceae</taxon>
        <taxon>Actinomadura</taxon>
    </lineage>
</organism>
<dbReference type="InterPro" id="IPR050721">
    <property type="entry name" value="Trk_Ktr_HKT_K-transport"/>
</dbReference>
<dbReference type="Proteomes" id="UP000295578">
    <property type="component" value="Unassembled WGS sequence"/>
</dbReference>
<evidence type="ECO:0000256" key="1">
    <source>
        <dbReference type="SAM" id="Phobius"/>
    </source>
</evidence>
<keyword evidence="3" id="KW-0406">Ion transport</keyword>
<gene>
    <name evidence="3" type="ORF">E1293_03380</name>
</gene>
<feature type="domain" description="Potassium channel" evidence="2">
    <location>
        <begin position="41"/>
        <end position="117"/>
    </location>
</feature>
<keyword evidence="1" id="KW-0472">Membrane</keyword>
<protein>
    <submittedName>
        <fullName evidence="3">Two pore domain potassium channel family protein</fullName>
    </submittedName>
</protein>
<accession>A0A4R5BW55</accession>
<dbReference type="GO" id="GO:0034220">
    <property type="term" value="P:monoatomic ion transmembrane transport"/>
    <property type="evidence" value="ECO:0007669"/>
    <property type="project" value="UniProtKB-KW"/>
</dbReference>
<keyword evidence="3" id="KW-0813">Transport</keyword>
<dbReference type="AlphaFoldDB" id="A0A4R5BW55"/>
<dbReference type="PANTHER" id="PTHR43833:SF9">
    <property type="entry name" value="POTASSIUM CHANNEL PROTEIN YUGO-RELATED"/>
    <property type="match status" value="1"/>
</dbReference>
<keyword evidence="3" id="KW-0407">Ion channel</keyword>
<dbReference type="Gene3D" id="1.10.287.70">
    <property type="match status" value="1"/>
</dbReference>